<reference evidence="1" key="1">
    <citation type="journal article" date="2014" name="Int. J. Syst. Evol. Microbiol.">
        <title>Complete genome sequence of Corynebacterium casei LMG S-19264T (=DSM 44701T), isolated from a smear-ripened cheese.</title>
        <authorList>
            <consortium name="US DOE Joint Genome Institute (JGI-PGF)"/>
            <person name="Walter F."/>
            <person name="Albersmeier A."/>
            <person name="Kalinowski J."/>
            <person name="Ruckert C."/>
        </authorList>
    </citation>
    <scope>NUCLEOTIDE SEQUENCE</scope>
    <source>
        <strain evidence="1">JCM 4790</strain>
    </source>
</reference>
<organism evidence="1 2">
    <name type="scientific">Streptomyces minutiscleroticus</name>
    <dbReference type="NCBI Taxonomy" id="68238"/>
    <lineage>
        <taxon>Bacteria</taxon>
        <taxon>Bacillati</taxon>
        <taxon>Actinomycetota</taxon>
        <taxon>Actinomycetes</taxon>
        <taxon>Kitasatosporales</taxon>
        <taxon>Streptomycetaceae</taxon>
        <taxon>Streptomyces</taxon>
    </lineage>
</organism>
<dbReference type="EMBL" id="BMVU01000055">
    <property type="protein sequence ID" value="GGY05131.1"/>
    <property type="molecule type" value="Genomic_DNA"/>
</dbReference>
<sequence length="209" mass="23031">MPTDPPPQLTAQEQFDVFTDAVARALGTRCQTVPLPGLAHELARTIIDGDGRTLDLHQYNRHRPEKLRVYAALRDTSQVAEPSIGVSAISADHVAREIRQRLYPLHAAAVSRAAQFAALHQAEANARRTVVDLLAASLPGVSVHEDHRHTRLLWEREPTSPEARGEREWDSVSVRVGPSGSWLRVEASGRAPVIARMLAAFAQDDPPER</sequence>
<evidence type="ECO:0000313" key="2">
    <source>
        <dbReference type="Proteomes" id="UP000619244"/>
    </source>
</evidence>
<name>A0A918U7L4_9ACTN</name>
<protein>
    <submittedName>
        <fullName evidence="1">Uncharacterized protein</fullName>
    </submittedName>
</protein>
<comment type="caution">
    <text evidence="1">The sequence shown here is derived from an EMBL/GenBank/DDBJ whole genome shotgun (WGS) entry which is preliminary data.</text>
</comment>
<gene>
    <name evidence="1" type="ORF">GCM10010358_68150</name>
</gene>
<dbReference type="Proteomes" id="UP000619244">
    <property type="component" value="Unassembled WGS sequence"/>
</dbReference>
<accession>A0A918U7L4</accession>
<keyword evidence="2" id="KW-1185">Reference proteome</keyword>
<dbReference type="AlphaFoldDB" id="A0A918U7L4"/>
<dbReference type="RefSeq" id="WP_190194207.1">
    <property type="nucleotide sequence ID" value="NZ_BMVU01000055.1"/>
</dbReference>
<evidence type="ECO:0000313" key="1">
    <source>
        <dbReference type="EMBL" id="GGY05131.1"/>
    </source>
</evidence>
<reference evidence="1" key="2">
    <citation type="submission" date="2020-09" db="EMBL/GenBank/DDBJ databases">
        <authorList>
            <person name="Sun Q."/>
            <person name="Ohkuma M."/>
        </authorList>
    </citation>
    <scope>NUCLEOTIDE SEQUENCE</scope>
    <source>
        <strain evidence="1">JCM 4790</strain>
    </source>
</reference>
<proteinExistence type="predicted"/>